<keyword evidence="2" id="KW-1185">Reference proteome</keyword>
<gene>
    <name evidence="1" type="ORF">Vadar_002723</name>
</gene>
<protein>
    <submittedName>
        <fullName evidence="1">Uncharacterized protein</fullName>
    </submittedName>
</protein>
<reference evidence="1 2" key="1">
    <citation type="journal article" date="2021" name="Hortic Res">
        <title>High-quality reference genome and annotation aids understanding of berry development for evergreen blueberry (Vaccinium darrowii).</title>
        <authorList>
            <person name="Yu J."/>
            <person name="Hulse-Kemp A.M."/>
            <person name="Babiker E."/>
            <person name="Staton M."/>
        </authorList>
    </citation>
    <scope>NUCLEOTIDE SEQUENCE [LARGE SCALE GENOMIC DNA]</scope>
    <source>
        <strain evidence="2">cv. NJ 8807/NJ 8810</strain>
        <tissue evidence="1">Young leaf</tissue>
    </source>
</reference>
<dbReference type="Proteomes" id="UP000828048">
    <property type="component" value="Chromosome 7"/>
</dbReference>
<sequence length="180" mass="19014">MSDNAEDTLTGNAPAPEDPKPEDPKPPAMAEIDEQPPQTLPSQPEVAKISERMSTLSFSIWPPTQRTRDAVLKRLVETLSTPSSVLSKRYGTMPQNDAADAARRIEDEAFAAAAAVASADADEDGIEVLQVYSKEISKRMLDAVKSRSVTGSVQDGVGVSQSADVAAASGEEISAVESEA</sequence>
<evidence type="ECO:0000313" key="2">
    <source>
        <dbReference type="Proteomes" id="UP000828048"/>
    </source>
</evidence>
<comment type="caution">
    <text evidence="1">The sequence shown here is derived from an EMBL/GenBank/DDBJ whole genome shotgun (WGS) entry which is preliminary data.</text>
</comment>
<name>A0ACB7Y5V7_9ERIC</name>
<accession>A0ACB7Y5V7</accession>
<organism evidence="1 2">
    <name type="scientific">Vaccinium darrowii</name>
    <dbReference type="NCBI Taxonomy" id="229202"/>
    <lineage>
        <taxon>Eukaryota</taxon>
        <taxon>Viridiplantae</taxon>
        <taxon>Streptophyta</taxon>
        <taxon>Embryophyta</taxon>
        <taxon>Tracheophyta</taxon>
        <taxon>Spermatophyta</taxon>
        <taxon>Magnoliopsida</taxon>
        <taxon>eudicotyledons</taxon>
        <taxon>Gunneridae</taxon>
        <taxon>Pentapetalae</taxon>
        <taxon>asterids</taxon>
        <taxon>Ericales</taxon>
        <taxon>Ericaceae</taxon>
        <taxon>Vaccinioideae</taxon>
        <taxon>Vaccinieae</taxon>
        <taxon>Vaccinium</taxon>
    </lineage>
</organism>
<dbReference type="EMBL" id="CM037157">
    <property type="protein sequence ID" value="KAH7848438.1"/>
    <property type="molecule type" value="Genomic_DNA"/>
</dbReference>
<evidence type="ECO:0000313" key="1">
    <source>
        <dbReference type="EMBL" id="KAH7848438.1"/>
    </source>
</evidence>
<proteinExistence type="predicted"/>